<comment type="caution">
    <text evidence="8">The sequence shown here is derived from an EMBL/GenBank/DDBJ whole genome shotgun (WGS) entry which is preliminary data.</text>
</comment>
<evidence type="ECO:0000256" key="3">
    <source>
        <dbReference type="ARBA" id="ARBA00022692"/>
    </source>
</evidence>
<dbReference type="Pfam" id="PF05078">
    <property type="entry name" value="DUF679"/>
    <property type="match status" value="1"/>
</dbReference>
<dbReference type="PANTHER" id="PTHR31621">
    <property type="entry name" value="PROTEIN DMP3"/>
    <property type="match status" value="1"/>
</dbReference>
<evidence type="ECO:0000256" key="5">
    <source>
        <dbReference type="ARBA" id="ARBA00023136"/>
    </source>
</evidence>
<dbReference type="AlphaFoldDB" id="A0AAV3RIC2"/>
<dbReference type="PANTHER" id="PTHR31621:SF6">
    <property type="entry name" value="PROTEIN DMP7"/>
    <property type="match status" value="1"/>
</dbReference>
<protein>
    <submittedName>
        <fullName evidence="8">Uncharacterized protein</fullName>
    </submittedName>
</protein>
<feature type="transmembrane region" description="Helical" evidence="7">
    <location>
        <begin position="76"/>
        <end position="94"/>
    </location>
</feature>
<evidence type="ECO:0000256" key="6">
    <source>
        <dbReference type="SAM" id="MobiDB-lite"/>
    </source>
</evidence>
<feature type="compositionally biased region" description="Basic and acidic residues" evidence="6">
    <location>
        <begin position="1"/>
        <end position="10"/>
    </location>
</feature>
<evidence type="ECO:0000313" key="9">
    <source>
        <dbReference type="Proteomes" id="UP001454036"/>
    </source>
</evidence>
<gene>
    <name evidence="8" type="ORF">LIER_29064</name>
</gene>
<evidence type="ECO:0000256" key="1">
    <source>
        <dbReference type="ARBA" id="ARBA00004141"/>
    </source>
</evidence>
<dbReference type="Proteomes" id="UP001454036">
    <property type="component" value="Unassembled WGS sequence"/>
</dbReference>
<feature type="region of interest" description="Disordered" evidence="6">
    <location>
        <begin position="1"/>
        <end position="31"/>
    </location>
</feature>
<dbReference type="GO" id="GO:0016020">
    <property type="term" value="C:membrane"/>
    <property type="evidence" value="ECO:0007669"/>
    <property type="project" value="UniProtKB-SubCell"/>
</dbReference>
<reference evidence="8 9" key="1">
    <citation type="submission" date="2024-01" db="EMBL/GenBank/DDBJ databases">
        <title>The complete chloroplast genome sequence of Lithospermum erythrorhizon: insights into the phylogenetic relationship among Boraginaceae species and the maternal lineages of purple gromwells.</title>
        <authorList>
            <person name="Okada T."/>
            <person name="Watanabe K."/>
        </authorList>
    </citation>
    <scope>NUCLEOTIDE SEQUENCE [LARGE SCALE GENOMIC DNA]</scope>
</reference>
<feature type="transmembrane region" description="Helical" evidence="7">
    <location>
        <begin position="44"/>
        <end position="64"/>
    </location>
</feature>
<dbReference type="GO" id="GO:0005737">
    <property type="term" value="C:cytoplasm"/>
    <property type="evidence" value="ECO:0007669"/>
    <property type="project" value="UniProtKB-ARBA"/>
</dbReference>
<evidence type="ECO:0000313" key="8">
    <source>
        <dbReference type="EMBL" id="GAA0175990.1"/>
    </source>
</evidence>
<sequence>MDEVTEDKLKVPLLENAPSNAPQKPKKTRAQKAVKKTCKSTANLSNLLPTGSVLAFQILAPVLTHQGHCRSTTSKLMTLSLVSFCGLCSFLLCFTDSCRDSRGKVRYGVATFKGLWIIDTSVTIPPNELEKYKLSFIDLVHGFTSFLVFEAVALFDQNIVSCFYPNPSDELKDFLTALPVIIGTICSILFVVVPSKRHGIGFPLSRE</sequence>
<dbReference type="InterPro" id="IPR007770">
    <property type="entry name" value="DMP"/>
</dbReference>
<dbReference type="GO" id="GO:0010256">
    <property type="term" value="P:endomembrane system organization"/>
    <property type="evidence" value="ECO:0007669"/>
    <property type="project" value="TreeGrafter"/>
</dbReference>
<keyword evidence="4 7" id="KW-1133">Transmembrane helix</keyword>
<keyword evidence="9" id="KW-1185">Reference proteome</keyword>
<accession>A0AAV3RIC2</accession>
<comment type="subcellular location">
    <subcellularLocation>
        <location evidence="1">Membrane</location>
        <topology evidence="1">Multi-pass membrane protein</topology>
    </subcellularLocation>
</comment>
<feature type="transmembrane region" description="Helical" evidence="7">
    <location>
        <begin position="175"/>
        <end position="193"/>
    </location>
</feature>
<proteinExistence type="inferred from homology"/>
<keyword evidence="5 7" id="KW-0472">Membrane</keyword>
<keyword evidence="3 7" id="KW-0812">Transmembrane</keyword>
<name>A0AAV3RIC2_LITER</name>
<evidence type="ECO:0000256" key="7">
    <source>
        <dbReference type="SAM" id="Phobius"/>
    </source>
</evidence>
<dbReference type="EMBL" id="BAABME010009881">
    <property type="protein sequence ID" value="GAA0175990.1"/>
    <property type="molecule type" value="Genomic_DNA"/>
</dbReference>
<organism evidence="8 9">
    <name type="scientific">Lithospermum erythrorhizon</name>
    <name type="common">Purple gromwell</name>
    <name type="synonym">Lithospermum officinale var. erythrorhizon</name>
    <dbReference type="NCBI Taxonomy" id="34254"/>
    <lineage>
        <taxon>Eukaryota</taxon>
        <taxon>Viridiplantae</taxon>
        <taxon>Streptophyta</taxon>
        <taxon>Embryophyta</taxon>
        <taxon>Tracheophyta</taxon>
        <taxon>Spermatophyta</taxon>
        <taxon>Magnoliopsida</taxon>
        <taxon>eudicotyledons</taxon>
        <taxon>Gunneridae</taxon>
        <taxon>Pentapetalae</taxon>
        <taxon>asterids</taxon>
        <taxon>lamiids</taxon>
        <taxon>Boraginales</taxon>
        <taxon>Boraginaceae</taxon>
        <taxon>Boraginoideae</taxon>
        <taxon>Lithospermeae</taxon>
        <taxon>Lithospermum</taxon>
    </lineage>
</organism>
<evidence type="ECO:0000256" key="2">
    <source>
        <dbReference type="ARBA" id="ARBA00008707"/>
    </source>
</evidence>
<evidence type="ECO:0000256" key="4">
    <source>
        <dbReference type="ARBA" id="ARBA00022989"/>
    </source>
</evidence>
<feature type="transmembrane region" description="Helical" evidence="7">
    <location>
        <begin position="136"/>
        <end position="155"/>
    </location>
</feature>
<comment type="similarity">
    <text evidence="2">Belongs to the plant DMP1 protein family.</text>
</comment>